<organism evidence="2 3">
    <name type="scientific">Pseudomonas luteola</name>
    <dbReference type="NCBI Taxonomy" id="47886"/>
    <lineage>
        <taxon>Bacteria</taxon>
        <taxon>Pseudomonadati</taxon>
        <taxon>Pseudomonadota</taxon>
        <taxon>Gammaproteobacteria</taxon>
        <taxon>Pseudomonadales</taxon>
        <taxon>Pseudomonadaceae</taxon>
        <taxon>Pseudomonas</taxon>
    </lineage>
</organism>
<dbReference type="AlphaFoldDB" id="A0A2X2CEX3"/>
<protein>
    <submittedName>
        <fullName evidence="2">Uncharacterized protein</fullName>
    </submittedName>
</protein>
<sequence>MQLNSRENNWIVLTICFISFLSYIVVKYVADSMIYGDLRAGGYLVFGIVYALILFMVGLYNHFNDGLFRLGFMLPLVLVTLVSGLWPAIQIWGSVPFYLPGMPITNESVAWWATTHTKFTVLATVLFGGWGLAYWRAQRS</sequence>
<feature type="transmembrane region" description="Helical" evidence="1">
    <location>
        <begin position="42"/>
        <end position="60"/>
    </location>
</feature>
<proteinExistence type="predicted"/>
<feature type="transmembrane region" description="Helical" evidence="1">
    <location>
        <begin position="109"/>
        <end position="135"/>
    </location>
</feature>
<feature type="transmembrane region" description="Helical" evidence="1">
    <location>
        <begin position="67"/>
        <end position="89"/>
    </location>
</feature>
<evidence type="ECO:0000313" key="3">
    <source>
        <dbReference type="Proteomes" id="UP000250443"/>
    </source>
</evidence>
<feature type="transmembrane region" description="Helical" evidence="1">
    <location>
        <begin position="12"/>
        <end position="30"/>
    </location>
</feature>
<evidence type="ECO:0000313" key="2">
    <source>
        <dbReference type="EMBL" id="SPZ05291.1"/>
    </source>
</evidence>
<dbReference type="Proteomes" id="UP000250443">
    <property type="component" value="Unassembled WGS sequence"/>
</dbReference>
<evidence type="ECO:0000256" key="1">
    <source>
        <dbReference type="SAM" id="Phobius"/>
    </source>
</evidence>
<reference evidence="2 3" key="1">
    <citation type="submission" date="2018-06" db="EMBL/GenBank/DDBJ databases">
        <authorList>
            <consortium name="Pathogen Informatics"/>
            <person name="Doyle S."/>
        </authorList>
    </citation>
    <scope>NUCLEOTIDE SEQUENCE [LARGE SCALE GENOMIC DNA]</scope>
    <source>
        <strain evidence="2 3">NCTC11842</strain>
    </source>
</reference>
<keyword evidence="1" id="KW-1133">Transmembrane helix</keyword>
<accession>A0A2X2CEX3</accession>
<gene>
    <name evidence="2" type="ORF">NCTC11842_01711</name>
</gene>
<keyword evidence="1" id="KW-0812">Transmembrane</keyword>
<keyword evidence="1" id="KW-0472">Membrane</keyword>
<name>A0A2X2CEX3_PSELU</name>
<dbReference type="EMBL" id="UAUF01000010">
    <property type="protein sequence ID" value="SPZ05291.1"/>
    <property type="molecule type" value="Genomic_DNA"/>
</dbReference>